<evidence type="ECO:0000256" key="2">
    <source>
        <dbReference type="ARBA" id="ARBA00022598"/>
    </source>
</evidence>
<dbReference type="Gene3D" id="3.40.1190.10">
    <property type="entry name" value="Mur-like, catalytic domain"/>
    <property type="match status" value="1"/>
</dbReference>
<evidence type="ECO:0000256" key="5">
    <source>
        <dbReference type="ARBA" id="ARBA00022840"/>
    </source>
</evidence>
<dbReference type="Gene3D" id="3.40.1390.10">
    <property type="entry name" value="MurE/MurF, N-terminal domain"/>
    <property type="match status" value="1"/>
</dbReference>
<dbReference type="InterPro" id="IPR005863">
    <property type="entry name" value="UDP-N-AcMur_synth"/>
</dbReference>
<protein>
    <recommendedName>
        <fullName evidence="10 11">UDP-N-acetylmuramoyl-tripeptide--D-alanyl-D-alanine ligase</fullName>
        <ecNumber evidence="10 11">6.3.2.10</ecNumber>
    </recommendedName>
    <alternativeName>
        <fullName evidence="10">D-alanyl-D-alanine-adding enzyme</fullName>
    </alternativeName>
</protein>
<comment type="pathway">
    <text evidence="10 11">Cell wall biogenesis; peptidoglycan biosynthesis.</text>
</comment>
<name>H5UQG8_9MICO</name>
<dbReference type="PANTHER" id="PTHR43024">
    <property type="entry name" value="UDP-N-ACETYLMURAMOYL-TRIPEPTIDE--D-ALANYL-D-ALANINE LIGASE"/>
    <property type="match status" value="1"/>
</dbReference>
<keyword evidence="8 10" id="KW-0131">Cell cycle</keyword>
<dbReference type="HAMAP" id="MF_02019">
    <property type="entry name" value="MurF"/>
    <property type="match status" value="1"/>
</dbReference>
<dbReference type="InterPro" id="IPR013221">
    <property type="entry name" value="Mur_ligase_cen"/>
</dbReference>
<evidence type="ECO:0000256" key="9">
    <source>
        <dbReference type="ARBA" id="ARBA00023316"/>
    </source>
</evidence>
<dbReference type="Pfam" id="PF01225">
    <property type="entry name" value="Mur_ligase"/>
    <property type="match status" value="1"/>
</dbReference>
<dbReference type="STRING" id="1089455.MOPEL_032_00180"/>
<dbReference type="eggNOG" id="COG0770">
    <property type="taxonomic scope" value="Bacteria"/>
</dbReference>
<dbReference type="InterPro" id="IPR036615">
    <property type="entry name" value="Mur_ligase_C_dom_sf"/>
</dbReference>
<dbReference type="Proteomes" id="UP000004367">
    <property type="component" value="Unassembled WGS sequence"/>
</dbReference>
<dbReference type="InterPro" id="IPR036565">
    <property type="entry name" value="Mur-like_cat_sf"/>
</dbReference>
<dbReference type="UniPathway" id="UPA00219"/>
<dbReference type="AlphaFoldDB" id="H5UQG8"/>
<dbReference type="NCBIfam" id="TIGR01143">
    <property type="entry name" value="murF"/>
    <property type="match status" value="1"/>
</dbReference>
<evidence type="ECO:0000313" key="16">
    <source>
        <dbReference type="Proteomes" id="UP000004367"/>
    </source>
</evidence>
<evidence type="ECO:0000256" key="11">
    <source>
        <dbReference type="RuleBase" id="RU004136"/>
    </source>
</evidence>
<dbReference type="GO" id="GO:0008766">
    <property type="term" value="F:UDP-N-acetylmuramoylalanyl-D-glutamyl-2,6-diaminopimelate-D-alanyl-D-alanine ligase activity"/>
    <property type="evidence" value="ECO:0007669"/>
    <property type="project" value="RHEA"/>
</dbReference>
<comment type="function">
    <text evidence="10 11">Involved in cell wall formation. Catalyzes the final step in the synthesis of UDP-N-acetylmuramoyl-pentapeptide, the precursor of murein.</text>
</comment>
<feature type="binding site" evidence="10">
    <location>
        <begin position="113"/>
        <end position="119"/>
    </location>
    <ligand>
        <name>ATP</name>
        <dbReference type="ChEBI" id="CHEBI:30616"/>
    </ligand>
</feature>
<dbReference type="GO" id="GO:0009252">
    <property type="term" value="P:peptidoglycan biosynthetic process"/>
    <property type="evidence" value="ECO:0007669"/>
    <property type="project" value="UniProtKB-UniRule"/>
</dbReference>
<dbReference type="InterPro" id="IPR051046">
    <property type="entry name" value="MurCDEF_CellWall_CoF430Synth"/>
</dbReference>
<evidence type="ECO:0000313" key="15">
    <source>
        <dbReference type="EMBL" id="GAB47976.1"/>
    </source>
</evidence>
<dbReference type="Pfam" id="PF08245">
    <property type="entry name" value="Mur_ligase_M"/>
    <property type="match status" value="1"/>
</dbReference>
<dbReference type="InterPro" id="IPR004101">
    <property type="entry name" value="Mur_ligase_C"/>
</dbReference>
<dbReference type="Gene3D" id="3.90.190.20">
    <property type="entry name" value="Mur ligase, C-terminal domain"/>
    <property type="match status" value="1"/>
</dbReference>
<dbReference type="InterPro" id="IPR000713">
    <property type="entry name" value="Mur_ligase_N"/>
</dbReference>
<reference evidence="15 16" key="1">
    <citation type="submission" date="2012-02" db="EMBL/GenBank/DDBJ databases">
        <title>Whole genome shotgun sequence of Mobilicoccus pelagius NBRC 104925.</title>
        <authorList>
            <person name="Yoshida Y."/>
            <person name="Hosoyama A."/>
            <person name="Tsuchikane K."/>
            <person name="Katsumata H."/>
            <person name="Yamazaki S."/>
            <person name="Fujita N."/>
        </authorList>
    </citation>
    <scope>NUCLEOTIDE SEQUENCE [LARGE SCALE GENOMIC DNA]</scope>
    <source>
        <strain evidence="15 16">NBRC 104925</strain>
    </source>
</reference>
<dbReference type="Pfam" id="PF02875">
    <property type="entry name" value="Mur_ligase_C"/>
    <property type="match status" value="1"/>
</dbReference>
<accession>H5UQG8</accession>
<evidence type="ECO:0000256" key="6">
    <source>
        <dbReference type="ARBA" id="ARBA00022960"/>
    </source>
</evidence>
<organism evidence="15 16">
    <name type="scientific">Mobilicoccus pelagius NBRC 104925</name>
    <dbReference type="NCBI Taxonomy" id="1089455"/>
    <lineage>
        <taxon>Bacteria</taxon>
        <taxon>Bacillati</taxon>
        <taxon>Actinomycetota</taxon>
        <taxon>Actinomycetes</taxon>
        <taxon>Micrococcales</taxon>
        <taxon>Dermatophilaceae</taxon>
        <taxon>Mobilicoccus</taxon>
    </lineage>
</organism>
<comment type="subcellular location">
    <subcellularLocation>
        <location evidence="10 11">Cytoplasm</location>
    </subcellularLocation>
</comment>
<comment type="catalytic activity">
    <reaction evidence="10 11">
        <text>D-alanyl-D-alanine + UDP-N-acetyl-alpha-D-muramoyl-L-alanyl-gamma-D-glutamyl-meso-2,6-diaminopimelate + ATP = UDP-N-acetyl-alpha-D-muramoyl-L-alanyl-gamma-D-glutamyl-meso-2,6-diaminopimeloyl-D-alanyl-D-alanine + ADP + phosphate + H(+)</text>
        <dbReference type="Rhea" id="RHEA:28374"/>
        <dbReference type="ChEBI" id="CHEBI:15378"/>
        <dbReference type="ChEBI" id="CHEBI:30616"/>
        <dbReference type="ChEBI" id="CHEBI:43474"/>
        <dbReference type="ChEBI" id="CHEBI:57822"/>
        <dbReference type="ChEBI" id="CHEBI:61386"/>
        <dbReference type="ChEBI" id="CHEBI:83905"/>
        <dbReference type="ChEBI" id="CHEBI:456216"/>
        <dbReference type="EC" id="6.3.2.10"/>
    </reaction>
</comment>
<proteinExistence type="inferred from homology"/>
<dbReference type="GO" id="GO:0051301">
    <property type="term" value="P:cell division"/>
    <property type="evidence" value="ECO:0007669"/>
    <property type="project" value="UniProtKB-KW"/>
</dbReference>
<evidence type="ECO:0000256" key="4">
    <source>
        <dbReference type="ARBA" id="ARBA00022741"/>
    </source>
</evidence>
<feature type="domain" description="Mur ligase C-terminal" evidence="13">
    <location>
        <begin position="328"/>
        <end position="455"/>
    </location>
</feature>
<evidence type="ECO:0000256" key="10">
    <source>
        <dbReference type="HAMAP-Rule" id="MF_02019"/>
    </source>
</evidence>
<dbReference type="GO" id="GO:0071555">
    <property type="term" value="P:cell wall organization"/>
    <property type="evidence" value="ECO:0007669"/>
    <property type="project" value="UniProtKB-KW"/>
</dbReference>
<evidence type="ECO:0000259" key="13">
    <source>
        <dbReference type="Pfam" id="PF02875"/>
    </source>
</evidence>
<sequence>MIPLTLRRLAEITGGDLLDPASGDVLVDGPVVTDSREAGPGSLYVARVGEHADGHVYVPAAKEKGAVAALVTTPVEQLPAVLVDDVQEAFAALAREVVRTRVADGLRVVGITGSSGKTSTKDLLAHVLSGHGETVATIGSLNSEVGVPLTLCRVTPTTAMLVVEMGARGIGHVAYLTDMAPPHVGIVLNVGTAHLGEFGSREAIARAKSELVAALTPEGLAVLNADDDLVRGMTGATPARVCLTGRSTDADVRADDIHLDALGAPSFTLHVPGADGAGERSLPVHLALLGEHQVDNALAVVAAALELGMTPEAIVERLESAAPASRWRMERHVRADGVVVVNDAYNANPDSMSAALRTLARMECAGRRVAVLGAMYELGPDSADEHRRMGALAAELGVDVVVAVGEDARVIADGATRATAGDAPEIHHVDTLDAAESLLDERLGHGDVVLLKSSRDAGLRLLGDRLIAQEDRS</sequence>
<dbReference type="PANTHER" id="PTHR43024:SF1">
    <property type="entry name" value="UDP-N-ACETYLMURAMOYL-TRIPEPTIDE--D-ALANYL-D-ALANINE LIGASE"/>
    <property type="match status" value="1"/>
</dbReference>
<keyword evidence="4 10" id="KW-0547">Nucleotide-binding</keyword>
<dbReference type="SUPFAM" id="SSF63418">
    <property type="entry name" value="MurE/MurF N-terminal domain"/>
    <property type="match status" value="1"/>
</dbReference>
<dbReference type="SUPFAM" id="SSF53244">
    <property type="entry name" value="MurD-like peptide ligases, peptide-binding domain"/>
    <property type="match status" value="1"/>
</dbReference>
<dbReference type="OrthoDB" id="9800958at2"/>
<keyword evidence="9 10" id="KW-0961">Cell wall biogenesis/degradation</keyword>
<dbReference type="InterPro" id="IPR035911">
    <property type="entry name" value="MurE/MurF_N"/>
</dbReference>
<evidence type="ECO:0000256" key="1">
    <source>
        <dbReference type="ARBA" id="ARBA00022490"/>
    </source>
</evidence>
<keyword evidence="3 10" id="KW-0132">Cell division</keyword>
<feature type="domain" description="Mur ligase central" evidence="14">
    <location>
        <begin position="111"/>
        <end position="304"/>
    </location>
</feature>
<gene>
    <name evidence="10 15" type="primary">murF</name>
    <name evidence="15" type="ORF">MOPEL_032_00180</name>
</gene>
<feature type="domain" description="Mur ligase N-terminal catalytic" evidence="12">
    <location>
        <begin position="32"/>
        <end position="75"/>
    </location>
</feature>
<dbReference type="GO" id="GO:0005737">
    <property type="term" value="C:cytoplasm"/>
    <property type="evidence" value="ECO:0007669"/>
    <property type="project" value="UniProtKB-SubCell"/>
</dbReference>
<keyword evidence="5 10" id="KW-0067">ATP-binding</keyword>
<comment type="caution">
    <text evidence="15">The sequence shown here is derived from an EMBL/GenBank/DDBJ whole genome shotgun (WGS) entry which is preliminary data.</text>
</comment>
<dbReference type="GO" id="GO:0008360">
    <property type="term" value="P:regulation of cell shape"/>
    <property type="evidence" value="ECO:0007669"/>
    <property type="project" value="UniProtKB-KW"/>
</dbReference>
<keyword evidence="7 10" id="KW-0573">Peptidoglycan synthesis</keyword>
<dbReference type="GO" id="GO:0047480">
    <property type="term" value="F:UDP-N-acetylmuramoyl-tripeptide-D-alanyl-D-alanine ligase activity"/>
    <property type="evidence" value="ECO:0007669"/>
    <property type="project" value="UniProtKB-UniRule"/>
</dbReference>
<keyword evidence="1 10" id="KW-0963">Cytoplasm</keyword>
<dbReference type="EMBL" id="BAFE01000030">
    <property type="protein sequence ID" value="GAB47976.1"/>
    <property type="molecule type" value="Genomic_DNA"/>
</dbReference>
<dbReference type="EC" id="6.3.2.10" evidence="10 11"/>
<evidence type="ECO:0000256" key="8">
    <source>
        <dbReference type="ARBA" id="ARBA00023306"/>
    </source>
</evidence>
<evidence type="ECO:0000256" key="3">
    <source>
        <dbReference type="ARBA" id="ARBA00022618"/>
    </source>
</evidence>
<comment type="similarity">
    <text evidence="10">Belongs to the MurCDEF family. MurF subfamily.</text>
</comment>
<evidence type="ECO:0000259" key="14">
    <source>
        <dbReference type="Pfam" id="PF08245"/>
    </source>
</evidence>
<keyword evidence="16" id="KW-1185">Reference proteome</keyword>
<keyword evidence="2 10" id="KW-0436">Ligase</keyword>
<dbReference type="SUPFAM" id="SSF53623">
    <property type="entry name" value="MurD-like peptide ligases, catalytic domain"/>
    <property type="match status" value="1"/>
</dbReference>
<dbReference type="RefSeq" id="WP_009481874.1">
    <property type="nucleotide sequence ID" value="NZ_BAFE01000030.1"/>
</dbReference>
<dbReference type="GO" id="GO:0005524">
    <property type="term" value="F:ATP binding"/>
    <property type="evidence" value="ECO:0007669"/>
    <property type="project" value="UniProtKB-UniRule"/>
</dbReference>
<keyword evidence="6 10" id="KW-0133">Cell shape</keyword>
<evidence type="ECO:0000256" key="7">
    <source>
        <dbReference type="ARBA" id="ARBA00022984"/>
    </source>
</evidence>
<evidence type="ECO:0000259" key="12">
    <source>
        <dbReference type="Pfam" id="PF01225"/>
    </source>
</evidence>